<feature type="domain" description="PNPLA" evidence="5">
    <location>
        <begin position="8"/>
        <end position="215"/>
    </location>
</feature>
<dbReference type="PANTHER" id="PTHR14226">
    <property type="entry name" value="NEUROPATHY TARGET ESTERASE/SWISS CHEESE D.MELANOGASTER"/>
    <property type="match status" value="1"/>
</dbReference>
<evidence type="ECO:0000256" key="4">
    <source>
        <dbReference type="PROSITE-ProRule" id="PRU01161"/>
    </source>
</evidence>
<dbReference type="Proteomes" id="UP000238392">
    <property type="component" value="Unassembled WGS sequence"/>
</dbReference>
<evidence type="ECO:0000256" key="3">
    <source>
        <dbReference type="ARBA" id="ARBA00023098"/>
    </source>
</evidence>
<keyword evidence="7" id="KW-1185">Reference proteome</keyword>
<feature type="active site" description="Proton acceptor" evidence="4">
    <location>
        <position position="202"/>
    </location>
</feature>
<dbReference type="EMBL" id="PVTQ01000017">
    <property type="protein sequence ID" value="PRY85184.1"/>
    <property type="molecule type" value="Genomic_DNA"/>
</dbReference>
<accession>A0A2T0WF81</accession>
<keyword evidence="2 4" id="KW-0442">Lipid degradation</keyword>
<reference evidence="6 7" key="1">
    <citation type="submission" date="2018-03" db="EMBL/GenBank/DDBJ databases">
        <title>Genomic Encyclopedia of Archaeal and Bacterial Type Strains, Phase II (KMG-II): from individual species to whole genera.</title>
        <authorList>
            <person name="Goeker M."/>
        </authorList>
    </citation>
    <scope>NUCLEOTIDE SEQUENCE [LARGE SCALE GENOMIC DNA]</scope>
    <source>
        <strain evidence="6 7">DSM 100212</strain>
    </source>
</reference>
<dbReference type="OrthoDB" id="9807112at2"/>
<evidence type="ECO:0000256" key="2">
    <source>
        <dbReference type="ARBA" id="ARBA00022963"/>
    </source>
</evidence>
<dbReference type="AlphaFoldDB" id="A0A2T0WF81"/>
<dbReference type="GO" id="GO:0016787">
    <property type="term" value="F:hydrolase activity"/>
    <property type="evidence" value="ECO:0007669"/>
    <property type="project" value="UniProtKB-UniRule"/>
</dbReference>
<proteinExistence type="predicted"/>
<dbReference type="GO" id="GO:0016042">
    <property type="term" value="P:lipid catabolic process"/>
    <property type="evidence" value="ECO:0007669"/>
    <property type="project" value="UniProtKB-UniRule"/>
</dbReference>
<keyword evidence="1 4" id="KW-0378">Hydrolase</keyword>
<evidence type="ECO:0000313" key="7">
    <source>
        <dbReference type="Proteomes" id="UP000238392"/>
    </source>
</evidence>
<dbReference type="InterPro" id="IPR050301">
    <property type="entry name" value="NTE"/>
</dbReference>
<dbReference type="Pfam" id="PF01734">
    <property type="entry name" value="Patatin"/>
    <property type="match status" value="1"/>
</dbReference>
<dbReference type="PROSITE" id="PS51635">
    <property type="entry name" value="PNPLA"/>
    <property type="match status" value="1"/>
</dbReference>
<evidence type="ECO:0000313" key="6">
    <source>
        <dbReference type="EMBL" id="PRY85184.1"/>
    </source>
</evidence>
<protein>
    <submittedName>
        <fullName evidence="6">NTE family protein</fullName>
    </submittedName>
</protein>
<feature type="short sequence motif" description="DGA/G" evidence="4">
    <location>
        <begin position="202"/>
        <end position="204"/>
    </location>
</feature>
<evidence type="ECO:0000259" key="5">
    <source>
        <dbReference type="PROSITE" id="PS51635"/>
    </source>
</evidence>
<name>A0A2T0WF81_9RHOB</name>
<organism evidence="6 7">
    <name type="scientific">Donghicola tyrosinivorans</name>
    <dbReference type="NCBI Taxonomy" id="1652492"/>
    <lineage>
        <taxon>Bacteria</taxon>
        <taxon>Pseudomonadati</taxon>
        <taxon>Pseudomonadota</taxon>
        <taxon>Alphaproteobacteria</taxon>
        <taxon>Rhodobacterales</taxon>
        <taxon>Roseobacteraceae</taxon>
        <taxon>Donghicola</taxon>
    </lineage>
</organism>
<evidence type="ECO:0000256" key="1">
    <source>
        <dbReference type="ARBA" id="ARBA00022801"/>
    </source>
</evidence>
<feature type="short sequence motif" description="GXGXXG" evidence="4">
    <location>
        <begin position="12"/>
        <end position="17"/>
    </location>
</feature>
<keyword evidence="3 4" id="KW-0443">Lipid metabolism</keyword>
<feature type="short sequence motif" description="GXSXG" evidence="4">
    <location>
        <begin position="40"/>
        <end position="44"/>
    </location>
</feature>
<sequence>MATKRINLALQGGGAHGAYTWGVLDRLLDEEDLEIDAIAGTSAGALNAAAYKSGFVRNGRAGARETLDWLWHEVGMTKDLRIPYWMSLFLPTPAQMSQAIELSLPYMMSDALSRMTTPYAWGPFYRNPLAHIVEQLDFGNVCEHASPQLHICATNVRTGKVKVFSGDELSCDVILASACLPTMFQAVEIADPETGKLEAYWDGGYTGNPALFPLFEKDLPDDIVIVNINPLEREDVPKTAQEIQNRVNEISFNASLLRELRAISFVKRLIDAGSIQQGAMKDVNVHMIADDDLMNKLSVATKLVPTPYILQTLKEAGQKAADQFLADHKKDLNERSTVDLVSMFS</sequence>
<gene>
    <name evidence="6" type="ORF">CLV74_1179</name>
</gene>
<dbReference type="RefSeq" id="WP_106267694.1">
    <property type="nucleotide sequence ID" value="NZ_PVTQ01000017.1"/>
</dbReference>
<dbReference type="PANTHER" id="PTHR14226:SF78">
    <property type="entry name" value="SLR0060 PROTEIN"/>
    <property type="match status" value="1"/>
</dbReference>
<dbReference type="Gene3D" id="3.40.1090.10">
    <property type="entry name" value="Cytosolic phospholipase A2 catalytic domain"/>
    <property type="match status" value="2"/>
</dbReference>
<feature type="active site" description="Nucleophile" evidence="4">
    <location>
        <position position="42"/>
    </location>
</feature>
<dbReference type="InterPro" id="IPR016035">
    <property type="entry name" value="Acyl_Trfase/lysoPLipase"/>
</dbReference>
<dbReference type="SUPFAM" id="SSF52151">
    <property type="entry name" value="FabD/lysophospholipase-like"/>
    <property type="match status" value="1"/>
</dbReference>
<dbReference type="InterPro" id="IPR002641">
    <property type="entry name" value="PNPLA_dom"/>
</dbReference>
<comment type="caution">
    <text evidence="6">The sequence shown here is derived from an EMBL/GenBank/DDBJ whole genome shotgun (WGS) entry which is preliminary data.</text>
</comment>